<name>A0A3B6MKG0_WHEAT</name>
<dbReference type="AlphaFoldDB" id="A0A3B6MKG0"/>
<keyword evidence="3" id="KW-1185">Reference proteome</keyword>
<dbReference type="EnsemblPlants" id="TraesCS5D02G037600.1">
    <property type="protein sequence ID" value="TraesCS5D02G037600.1"/>
    <property type="gene ID" value="TraesCS5D02G037600"/>
</dbReference>
<accession>A0A3B6MKG0</accession>
<dbReference type="Gramene" id="TraesWEE_scaffold_029376_01G000200.1">
    <property type="protein sequence ID" value="TraesWEE_scaffold_029376_01G000200.1"/>
    <property type="gene ID" value="TraesWEE_scaffold_029376_01G000200"/>
</dbReference>
<feature type="compositionally biased region" description="Low complexity" evidence="1">
    <location>
        <begin position="313"/>
        <end position="353"/>
    </location>
</feature>
<dbReference type="Gramene" id="TraesCAD_scaffold_011922_01G000200.1">
    <property type="protein sequence ID" value="TraesCAD_scaffold_011922_01G000200.1"/>
    <property type="gene ID" value="TraesCAD_scaffold_011922_01G000200"/>
</dbReference>
<proteinExistence type="predicted"/>
<feature type="compositionally biased region" description="Basic and acidic residues" evidence="1">
    <location>
        <begin position="186"/>
        <end position="225"/>
    </location>
</feature>
<feature type="region of interest" description="Disordered" evidence="1">
    <location>
        <begin position="184"/>
        <end position="435"/>
    </location>
</feature>
<dbReference type="Gramene" id="TraesCS5D03G0096200.1">
    <property type="protein sequence ID" value="TraesCS5D03G0096200.1.CDS"/>
    <property type="gene ID" value="TraesCS5D03G0096200"/>
</dbReference>
<sequence length="460" mass="47775">MSTNTWRLVTEDDGVGDLHERRKGLGRELAREHVGVGPVGLPELPDEVPGDLLRLVGVRVAADGVGPVDPGERVLGAAVGVLHVEQRREVVLLRVARVLLLDEARRLELVPEPPVPDHHDGVPPGEHEELGADAEAVEGHLREHHVVAARVVAGVQRGLAVQDLDEAAVAAVAAGIVVGEEGAVEGGEREERDAGLGEQREELVGRVVEQRGGEEAARGGDERGGGARRGLAPDDAAAEGGGRRQREVGGGVGVDVEVEEAVVPREELLPERREDEVGVGEEEEGHLGPRLRAAAEDAEGGGPRGPPSRRRPGWPGASWASAGAAPGSTPPAWTAAAGTTARTATRTPCPAAALRRKRALEKPKRKSRILAPGKKAKTRITGRSCCSGRAGRISRARTSTPRAWIEQGGKISPAESARAPGGSNGRRAGRTEASSGSVAPNLLLVVLGSDLAVLAGLGCS</sequence>
<dbReference type="Gramene" id="TraesRN5D0100102800.1">
    <property type="protein sequence ID" value="TraesRN5D0100102800.1"/>
    <property type="gene ID" value="TraesRN5D0100102800"/>
</dbReference>
<protein>
    <submittedName>
        <fullName evidence="2">Uncharacterized protein</fullName>
    </submittedName>
</protein>
<dbReference type="Gramene" id="TraesCS5D02G037600.1">
    <property type="protein sequence ID" value="TraesCS5D02G037600.1"/>
    <property type="gene ID" value="TraesCS5D02G037600"/>
</dbReference>
<evidence type="ECO:0000313" key="2">
    <source>
        <dbReference type="EnsemblPlants" id="TraesCS5D02G037600.1"/>
    </source>
</evidence>
<dbReference type="Proteomes" id="UP000019116">
    <property type="component" value="Chromosome 5D"/>
</dbReference>
<reference evidence="2" key="2">
    <citation type="submission" date="2018-10" db="UniProtKB">
        <authorList>
            <consortium name="EnsemblPlants"/>
        </authorList>
    </citation>
    <scope>IDENTIFICATION</scope>
</reference>
<reference evidence="2" key="1">
    <citation type="submission" date="2018-08" db="EMBL/GenBank/DDBJ databases">
        <authorList>
            <person name="Rossello M."/>
        </authorList>
    </citation>
    <scope>NUCLEOTIDE SEQUENCE [LARGE SCALE GENOMIC DNA]</scope>
    <source>
        <strain evidence="2">cv. Chinese Spring</strain>
    </source>
</reference>
<evidence type="ECO:0000313" key="3">
    <source>
        <dbReference type="Proteomes" id="UP000019116"/>
    </source>
</evidence>
<feature type="compositionally biased region" description="Basic and acidic residues" evidence="1">
    <location>
        <begin position="262"/>
        <end position="276"/>
    </location>
</feature>
<evidence type="ECO:0000256" key="1">
    <source>
        <dbReference type="SAM" id="MobiDB-lite"/>
    </source>
</evidence>
<organism evidence="2">
    <name type="scientific">Triticum aestivum</name>
    <name type="common">Wheat</name>
    <dbReference type="NCBI Taxonomy" id="4565"/>
    <lineage>
        <taxon>Eukaryota</taxon>
        <taxon>Viridiplantae</taxon>
        <taxon>Streptophyta</taxon>
        <taxon>Embryophyta</taxon>
        <taxon>Tracheophyta</taxon>
        <taxon>Spermatophyta</taxon>
        <taxon>Magnoliopsida</taxon>
        <taxon>Liliopsida</taxon>
        <taxon>Poales</taxon>
        <taxon>Poaceae</taxon>
        <taxon>BOP clade</taxon>
        <taxon>Pooideae</taxon>
        <taxon>Triticodae</taxon>
        <taxon>Triticeae</taxon>
        <taxon>Triticinae</taxon>
        <taxon>Triticum</taxon>
    </lineage>
</organism>
<dbReference type="SMR" id="A0A3B6MKG0"/>
<dbReference type="Gramene" id="TraesROB_scaffold_009475_01G000200.1">
    <property type="protein sequence ID" value="TraesROB_scaffold_009475_01G000200.1"/>
    <property type="gene ID" value="TraesROB_scaffold_009475_01G000200"/>
</dbReference>
<feature type="compositionally biased region" description="Basic residues" evidence="1">
    <location>
        <begin position="354"/>
        <end position="380"/>
    </location>
</feature>
<dbReference type="Gramene" id="TraesCLE_scaffold_113644_01G000200.1">
    <property type="protein sequence ID" value="TraesCLE_scaffold_113644_01G000200.1"/>
    <property type="gene ID" value="TraesCLE_scaffold_113644_01G000200"/>
</dbReference>